<keyword evidence="4" id="KW-1185">Reference proteome</keyword>
<evidence type="ECO:0000313" key="4">
    <source>
        <dbReference type="Proteomes" id="UP000016922"/>
    </source>
</evidence>
<dbReference type="HOGENOM" id="CLU_031559_1_2_1"/>
<dbReference type="InterPro" id="IPR021838">
    <property type="entry name" value="DUF3431"/>
</dbReference>
<dbReference type="EMBL" id="KE145353">
    <property type="protein sequence ID" value="EPE36073.1"/>
    <property type="molecule type" value="Genomic_DNA"/>
</dbReference>
<dbReference type="PANTHER" id="PTHR37490:SF3">
    <property type="entry name" value="DUF3431 DOMAIN CONTAINING PROTEIN"/>
    <property type="match status" value="1"/>
</dbReference>
<dbReference type="PANTHER" id="PTHR37490">
    <property type="entry name" value="EXPRESSED PROTEIN"/>
    <property type="match status" value="1"/>
</dbReference>
<keyword evidence="2" id="KW-0732">Signal</keyword>
<evidence type="ECO:0000256" key="2">
    <source>
        <dbReference type="SAM" id="SignalP"/>
    </source>
</evidence>
<accession>S3ECP0</accession>
<feature type="coiled-coil region" evidence="1">
    <location>
        <begin position="323"/>
        <end position="353"/>
    </location>
</feature>
<dbReference type="RefSeq" id="XP_008076891.1">
    <property type="nucleotide sequence ID" value="XM_008078700.1"/>
</dbReference>
<dbReference type="OrthoDB" id="426718at2759"/>
<evidence type="ECO:0000256" key="1">
    <source>
        <dbReference type="SAM" id="Coils"/>
    </source>
</evidence>
<name>S3ECP0_GLAL2</name>
<reference evidence="3 4" key="1">
    <citation type="journal article" date="2013" name="BMC Genomics">
        <title>Genomics-driven discovery of the pneumocandin biosynthetic gene cluster in the fungus Glarea lozoyensis.</title>
        <authorList>
            <person name="Chen L."/>
            <person name="Yue Q."/>
            <person name="Zhang X."/>
            <person name="Xiang M."/>
            <person name="Wang C."/>
            <person name="Li S."/>
            <person name="Che Y."/>
            <person name="Ortiz-Lopez F.J."/>
            <person name="Bills G.F."/>
            <person name="Liu X."/>
            <person name="An Z."/>
        </authorList>
    </citation>
    <scope>NUCLEOTIDE SEQUENCE [LARGE SCALE GENOMIC DNA]</scope>
    <source>
        <strain evidence="4">ATCC 20868 / MF5171</strain>
    </source>
</reference>
<protein>
    <submittedName>
        <fullName evidence="3">Uncharacterized protein</fullName>
    </submittedName>
</protein>
<dbReference type="OMA" id="RTWCENR"/>
<gene>
    <name evidence="3" type="ORF">GLAREA_05411</name>
</gene>
<dbReference type="Proteomes" id="UP000016922">
    <property type="component" value="Unassembled WGS sequence"/>
</dbReference>
<dbReference type="KEGG" id="glz:GLAREA_05411"/>
<feature type="signal peptide" evidence="2">
    <location>
        <begin position="1"/>
        <end position="22"/>
    </location>
</feature>
<sequence length="411" mass="47969">MPLPRKWATFLSCLIVGIFIWAIEECFEVQPDLIYSPAIQSPNISDSEDQEIPVLIKHTDGDRAWRPTMTPKYRPGSIKRIGEAYTKTIIVPKTQEDDVEWISEGFRDDPYVRSIIYVVDDVTAEFHTPRNKGHEVIAYLSYIIENYSNLSDVNIFLHSHRFSWHNNDLLDFDTVQMITHLSSERVQRVGYMNMRCHWSPGCPSWMHPGNIEEDINKQEESILARSWTEIFPLDPIPKVLAQPCCAQFAISKDRITSLPLARYVFFREWLLRTSLSDYISGRVWEYLWQYIFTGQHVVCPAEHVCYCDGYGICFGGEEEYSIFDRQMKEMGGLEEELKEVQEMQERFDAASEEERRELPKPETGLDMELAQRIQGLRTWCENRKLEAKARGDVAVNRAIEAGTEWKQDERF</sequence>
<organism evidence="3 4">
    <name type="scientific">Glarea lozoyensis (strain ATCC 20868 / MF5171)</name>
    <dbReference type="NCBI Taxonomy" id="1116229"/>
    <lineage>
        <taxon>Eukaryota</taxon>
        <taxon>Fungi</taxon>
        <taxon>Dikarya</taxon>
        <taxon>Ascomycota</taxon>
        <taxon>Pezizomycotina</taxon>
        <taxon>Leotiomycetes</taxon>
        <taxon>Helotiales</taxon>
        <taxon>Helotiaceae</taxon>
        <taxon>Glarea</taxon>
    </lineage>
</organism>
<keyword evidence="1" id="KW-0175">Coiled coil</keyword>
<dbReference type="Pfam" id="PF11913">
    <property type="entry name" value="DUF3431"/>
    <property type="match status" value="1"/>
</dbReference>
<evidence type="ECO:0000313" key="3">
    <source>
        <dbReference type="EMBL" id="EPE36073.1"/>
    </source>
</evidence>
<dbReference type="eggNOG" id="ENOG502RYM3">
    <property type="taxonomic scope" value="Eukaryota"/>
</dbReference>
<feature type="chain" id="PRO_5004520204" evidence="2">
    <location>
        <begin position="23"/>
        <end position="411"/>
    </location>
</feature>
<dbReference type="AlphaFoldDB" id="S3ECP0"/>
<proteinExistence type="predicted"/>
<dbReference type="GeneID" id="19464465"/>